<dbReference type="GO" id="GO:0016853">
    <property type="term" value="F:isomerase activity"/>
    <property type="evidence" value="ECO:0007669"/>
    <property type="project" value="UniProtKB-KW"/>
</dbReference>
<feature type="domain" description="N-acetyltransferase" evidence="3">
    <location>
        <begin position="1"/>
        <end position="171"/>
    </location>
</feature>
<reference evidence="4 5" key="1">
    <citation type="submission" date="2017-12" db="EMBL/GenBank/DDBJ databases">
        <title>Sequencing, de novo assembly and annotation of complete genome of a new Thraustochytrid species, strain FCC1311.</title>
        <authorList>
            <person name="Sedici K."/>
            <person name="Godart F."/>
            <person name="Aiese Cigliano R."/>
            <person name="Sanseverino W."/>
            <person name="Barakat M."/>
            <person name="Ortet P."/>
            <person name="Marechal E."/>
            <person name="Cagnac O."/>
            <person name="Amato A."/>
        </authorList>
    </citation>
    <scope>NUCLEOTIDE SEQUENCE [LARGE SCALE GENOMIC DNA]</scope>
</reference>
<dbReference type="GO" id="GO:0005737">
    <property type="term" value="C:cytoplasm"/>
    <property type="evidence" value="ECO:0007669"/>
    <property type="project" value="TreeGrafter"/>
</dbReference>
<dbReference type="OrthoDB" id="75169at2759"/>
<dbReference type="Gene3D" id="3.10.310.10">
    <property type="entry name" value="Diaminopimelate Epimerase, Chain A, domain 1"/>
    <property type="match status" value="2"/>
</dbReference>
<evidence type="ECO:0000256" key="1">
    <source>
        <dbReference type="ARBA" id="ARBA00008270"/>
    </source>
</evidence>
<evidence type="ECO:0000313" key="5">
    <source>
        <dbReference type="Proteomes" id="UP000241890"/>
    </source>
</evidence>
<dbReference type="InterPro" id="IPR003719">
    <property type="entry name" value="Phenazine_PhzF-like"/>
</dbReference>
<dbReference type="Proteomes" id="UP000241890">
    <property type="component" value="Unassembled WGS sequence"/>
</dbReference>
<dbReference type="SUPFAM" id="SSF55729">
    <property type="entry name" value="Acyl-CoA N-acyltransferases (Nat)"/>
    <property type="match status" value="1"/>
</dbReference>
<protein>
    <submittedName>
        <fullName evidence="4">Phenazine biosynthesis-like domain-containing protein</fullName>
    </submittedName>
</protein>
<sequence length="506" mass="55155">MLRLVRADTLPAEGDGQASFATAVAMEQASYPADEAASPEGMKKRRDEASELFWVALSTDDGAITGFVNGTCTNEDELTDESMSQHVRGGTTLCIHSVVTREDLRRQGLARATLRRYLDHIVASKETSHIRQALLIAKEHLVPFYESCGFRSRGQSSVEHGKDTWFELALQLREIPIACANAFNNPKKAFSGNPAAVCVLPFRTRSLGENEGSSKWTFAPSANSDGAADAAPANMEDSCEVFMKAVAAQMNLSETAFLRDLGPAETEDKAKAHKFELRWKTPGGEVVLCGHATQASAFALWAGETELLPPGFLNDVNTLLFETRSGVLRADRDAEGKVALDFPLETISEDLPASDESRGQVIRALGVDPSQVVFVGRNRMDLLVEVSNRDIVDNLNVDMSLLADIETRGVSVTAKASDNDEFDMVSRFFAPALGVPEDPFTGSAHCYIGPYWSTKLGKDDLRALQNSSRTGVTELTVSRERNRVILRGGTEISWVGKMRSAPFLQS</sequence>
<dbReference type="InterPro" id="IPR016181">
    <property type="entry name" value="Acyl_CoA_acyltransferase"/>
</dbReference>
<dbReference type="InterPro" id="IPR000182">
    <property type="entry name" value="GNAT_dom"/>
</dbReference>
<dbReference type="PROSITE" id="PS51186">
    <property type="entry name" value="GNAT"/>
    <property type="match status" value="1"/>
</dbReference>
<organism evidence="4 5">
    <name type="scientific">Hondaea fermentalgiana</name>
    <dbReference type="NCBI Taxonomy" id="2315210"/>
    <lineage>
        <taxon>Eukaryota</taxon>
        <taxon>Sar</taxon>
        <taxon>Stramenopiles</taxon>
        <taxon>Bigyra</taxon>
        <taxon>Labyrinthulomycetes</taxon>
        <taxon>Thraustochytrida</taxon>
        <taxon>Thraustochytriidae</taxon>
        <taxon>Hondaea</taxon>
    </lineage>
</organism>
<proteinExistence type="inferred from homology"/>
<dbReference type="CDD" id="cd04301">
    <property type="entry name" value="NAT_SF"/>
    <property type="match status" value="1"/>
</dbReference>
<dbReference type="Pfam" id="PF13673">
    <property type="entry name" value="Acetyltransf_10"/>
    <property type="match status" value="1"/>
</dbReference>
<comment type="similarity">
    <text evidence="1">Belongs to the PhzF family.</text>
</comment>
<dbReference type="PANTHER" id="PTHR13774">
    <property type="entry name" value="PHENAZINE BIOSYNTHESIS PROTEIN"/>
    <property type="match status" value="1"/>
</dbReference>
<dbReference type="InParanoid" id="A0A2R5GBD7"/>
<dbReference type="AlphaFoldDB" id="A0A2R5GBD7"/>
<dbReference type="Pfam" id="PF02567">
    <property type="entry name" value="PhzC-PhzF"/>
    <property type="match status" value="1"/>
</dbReference>
<dbReference type="Gene3D" id="3.40.630.30">
    <property type="match status" value="1"/>
</dbReference>
<evidence type="ECO:0000259" key="3">
    <source>
        <dbReference type="PROSITE" id="PS51186"/>
    </source>
</evidence>
<name>A0A2R5GBD7_9STRA</name>
<keyword evidence="5" id="KW-1185">Reference proteome</keyword>
<dbReference type="EMBL" id="BEYU01000040">
    <property type="protein sequence ID" value="GBG28312.1"/>
    <property type="molecule type" value="Genomic_DNA"/>
</dbReference>
<accession>A0A2R5GBD7</accession>
<dbReference type="PANTHER" id="PTHR13774:SF17">
    <property type="entry name" value="PHENAZINE BIOSYNTHESIS-LIKE DOMAIN-CONTAINING PROTEIN"/>
    <property type="match status" value="1"/>
</dbReference>
<evidence type="ECO:0000313" key="4">
    <source>
        <dbReference type="EMBL" id="GBG28312.1"/>
    </source>
</evidence>
<dbReference type="SUPFAM" id="SSF54506">
    <property type="entry name" value="Diaminopimelate epimerase-like"/>
    <property type="match status" value="1"/>
</dbReference>
<dbReference type="GO" id="GO:0016747">
    <property type="term" value="F:acyltransferase activity, transferring groups other than amino-acyl groups"/>
    <property type="evidence" value="ECO:0007669"/>
    <property type="project" value="InterPro"/>
</dbReference>
<gene>
    <name evidence="4" type="ORF">FCC1311_045352</name>
</gene>
<keyword evidence="2" id="KW-0413">Isomerase</keyword>
<comment type="caution">
    <text evidence="4">The sequence shown here is derived from an EMBL/GenBank/DDBJ whole genome shotgun (WGS) entry which is preliminary data.</text>
</comment>
<evidence type="ECO:0000256" key="2">
    <source>
        <dbReference type="ARBA" id="ARBA00023235"/>
    </source>
</evidence>